<dbReference type="EMBL" id="JACXRZ010000031">
    <property type="protein sequence ID" value="MBD3147430.1"/>
    <property type="molecule type" value="Genomic_DNA"/>
</dbReference>
<organism evidence="7 8">
    <name type="scientific">Microbispora bryophytorum subsp. camponoti</name>
    <dbReference type="NCBI Taxonomy" id="1677852"/>
    <lineage>
        <taxon>Bacteria</taxon>
        <taxon>Bacillati</taxon>
        <taxon>Actinomycetota</taxon>
        <taxon>Actinomycetes</taxon>
        <taxon>Streptosporangiales</taxon>
        <taxon>Streptosporangiaceae</taxon>
        <taxon>Microbispora</taxon>
    </lineage>
</organism>
<dbReference type="InterPro" id="IPR009057">
    <property type="entry name" value="Homeodomain-like_sf"/>
</dbReference>
<evidence type="ECO:0000256" key="2">
    <source>
        <dbReference type="ARBA" id="ARBA00023125"/>
    </source>
</evidence>
<proteinExistence type="predicted"/>
<name>A0ABR8LCR7_9ACTN</name>
<evidence type="ECO:0000256" key="4">
    <source>
        <dbReference type="PROSITE-ProRule" id="PRU00335"/>
    </source>
</evidence>
<keyword evidence="2 4" id="KW-0238">DNA-binding</keyword>
<keyword evidence="8" id="KW-1185">Reference proteome</keyword>
<dbReference type="InterPro" id="IPR036271">
    <property type="entry name" value="Tet_transcr_reg_TetR-rel_C_sf"/>
</dbReference>
<feature type="DNA-binding region" description="H-T-H motif" evidence="4">
    <location>
        <begin position="51"/>
        <end position="70"/>
    </location>
</feature>
<evidence type="ECO:0000256" key="5">
    <source>
        <dbReference type="SAM" id="MobiDB-lite"/>
    </source>
</evidence>
<keyword evidence="1" id="KW-0805">Transcription regulation</keyword>
<dbReference type="Proteomes" id="UP000653231">
    <property type="component" value="Unassembled WGS sequence"/>
</dbReference>
<dbReference type="SUPFAM" id="SSF46689">
    <property type="entry name" value="Homeodomain-like"/>
    <property type="match status" value="1"/>
</dbReference>
<evidence type="ECO:0000313" key="8">
    <source>
        <dbReference type="Proteomes" id="UP000653231"/>
    </source>
</evidence>
<comment type="caution">
    <text evidence="7">The sequence shown here is derived from an EMBL/GenBank/DDBJ whole genome shotgun (WGS) entry which is preliminary data.</text>
</comment>
<sequence>MEATPTPATGPPTPAARRRPNARGQGERLREEIVAAAMRMLDDLADDEALSLRAVAREVSIAATSVYLHFPDRDALVLAVLARCHEELVRTGDEADAAQEDPAARLRARILAQVAWAHEHPGLYKVLHESAVHRRLGMPFKEVLFVKTAEAVERCMDAGVAPRDDAATVAIDLRTAVNGMLSQRINEPDLPWPPAEEQIDRFLTKLVGLPPRAG</sequence>
<dbReference type="Pfam" id="PF00440">
    <property type="entry name" value="TetR_N"/>
    <property type="match status" value="1"/>
</dbReference>
<dbReference type="InterPro" id="IPR025996">
    <property type="entry name" value="MT1864/Rv1816-like_C"/>
</dbReference>
<dbReference type="PANTHER" id="PTHR30055:SF234">
    <property type="entry name" value="HTH-TYPE TRANSCRIPTIONAL REGULATOR BETI"/>
    <property type="match status" value="1"/>
</dbReference>
<dbReference type="SUPFAM" id="SSF48498">
    <property type="entry name" value="Tetracyclin repressor-like, C-terminal domain"/>
    <property type="match status" value="1"/>
</dbReference>
<dbReference type="Gene3D" id="1.10.357.10">
    <property type="entry name" value="Tetracycline Repressor, domain 2"/>
    <property type="match status" value="1"/>
</dbReference>
<accession>A0ABR8LCR7</accession>
<feature type="domain" description="HTH tetR-type" evidence="6">
    <location>
        <begin position="27"/>
        <end position="88"/>
    </location>
</feature>
<evidence type="ECO:0000313" key="7">
    <source>
        <dbReference type="EMBL" id="MBD3147430.1"/>
    </source>
</evidence>
<dbReference type="PROSITE" id="PS50977">
    <property type="entry name" value="HTH_TETR_2"/>
    <property type="match status" value="1"/>
</dbReference>
<dbReference type="RefSeq" id="WP_191054626.1">
    <property type="nucleotide sequence ID" value="NZ_JACXRZ010000031.1"/>
</dbReference>
<keyword evidence="3" id="KW-0804">Transcription</keyword>
<dbReference type="Pfam" id="PF13305">
    <property type="entry name" value="TetR_C_33"/>
    <property type="match status" value="1"/>
</dbReference>
<protein>
    <submittedName>
        <fullName evidence="7">TetR/AcrR family transcriptional regulator</fullName>
    </submittedName>
</protein>
<evidence type="ECO:0000256" key="3">
    <source>
        <dbReference type="ARBA" id="ARBA00023163"/>
    </source>
</evidence>
<evidence type="ECO:0000259" key="6">
    <source>
        <dbReference type="PROSITE" id="PS50977"/>
    </source>
</evidence>
<dbReference type="PANTHER" id="PTHR30055">
    <property type="entry name" value="HTH-TYPE TRANSCRIPTIONAL REGULATOR RUTR"/>
    <property type="match status" value="1"/>
</dbReference>
<feature type="region of interest" description="Disordered" evidence="5">
    <location>
        <begin position="1"/>
        <end position="27"/>
    </location>
</feature>
<reference evidence="7 8" key="1">
    <citation type="submission" date="2020-09" db="EMBL/GenBank/DDBJ databases">
        <title>Actinomycete isolated from the Camponotus japonicus Mayr.</title>
        <authorList>
            <person name="Gong X."/>
        </authorList>
    </citation>
    <scope>NUCLEOTIDE SEQUENCE [LARGE SCALE GENOMIC DNA]</scope>
    <source>
        <strain evidence="7 8">2C-HV3</strain>
    </source>
</reference>
<dbReference type="InterPro" id="IPR050109">
    <property type="entry name" value="HTH-type_TetR-like_transc_reg"/>
</dbReference>
<evidence type="ECO:0000256" key="1">
    <source>
        <dbReference type="ARBA" id="ARBA00023015"/>
    </source>
</evidence>
<gene>
    <name evidence="7" type="ORF">IEQ31_30250</name>
</gene>
<dbReference type="InterPro" id="IPR001647">
    <property type="entry name" value="HTH_TetR"/>
</dbReference>